<reference evidence="1" key="1">
    <citation type="submission" date="2021-01" db="EMBL/GenBank/DDBJ databases">
        <title>Whole genome shotgun sequence of Rhizocola hellebori NBRC 109834.</title>
        <authorList>
            <person name="Komaki H."/>
            <person name="Tamura T."/>
        </authorList>
    </citation>
    <scope>NUCLEOTIDE SEQUENCE</scope>
    <source>
        <strain evidence="1">NBRC 109834</strain>
    </source>
</reference>
<gene>
    <name evidence="1" type="ORF">Rhe02_49230</name>
</gene>
<comment type="caution">
    <text evidence="1">The sequence shown here is derived from an EMBL/GenBank/DDBJ whole genome shotgun (WGS) entry which is preliminary data.</text>
</comment>
<protein>
    <recommendedName>
        <fullName evidence="3">Phage tail protein (Tail_P2_I)</fullName>
    </recommendedName>
</protein>
<sequence>MTELYDLLPRVYRARDELGDGQLKRLLTIIASQLGVLEDSLDQFHDDQFIETCADWVVPYIGELVGYRPLHEDAARSTARISSPRAEVANTIAYRRRKGTAAMLEQLALDVTGWKARAVEFFERLAATQYMNHTRPGRGGTLDMRVAQLEWLGTAFDDHAHLADVRRISTGTGRYNIHNVGIFLWRAAALELTRVKLTPHGGTDKRRFRFHPLGIDQRLFGKQRAEAEITHLAEPSDVPLPLTRRVLKANLDHYYGPDRSLLVGLLGAPTPGTVRICDLSDVPGDDWAHAPEAGVIAIDPVLGRVYFPQDVTGNVTAIGSYHYGSTLDIGGGGYSRRLPALVAPETEPVLASGGEDLAALLDANGGTVQIEDNWEYPAPAEITAAQGKTVVLRSANWHRPHLSTKTQVKLSPADDATIVLDGLMISGGPLVIPANADIGIRKVVLRHCTLVPGLTRTTANEPGKPGAASLIVEHPFATVELERCVTGPVTAVEGAVVKLTDCVVDAGSAGVAGYQKEGMVILEACTVYGGIEATEVEISNSIVLGKVTVKRRQSGCVRFSYLPAQSLTPRQYSCVSTPRPDFTSMRFSDVGYAQLRRSTSDSVRQGADNESEMGVGNYLFAPQREANLRVRLDEYLRFGLEAGIFYAT</sequence>
<dbReference type="AlphaFoldDB" id="A0A8J3QAD3"/>
<accession>A0A8J3QAD3</accession>
<evidence type="ECO:0000313" key="2">
    <source>
        <dbReference type="Proteomes" id="UP000612899"/>
    </source>
</evidence>
<dbReference type="Proteomes" id="UP000612899">
    <property type="component" value="Unassembled WGS sequence"/>
</dbReference>
<keyword evidence="2" id="KW-1185">Reference proteome</keyword>
<proteinExistence type="predicted"/>
<dbReference type="RefSeq" id="WP_203910670.1">
    <property type="nucleotide sequence ID" value="NZ_BONY01000031.1"/>
</dbReference>
<organism evidence="1 2">
    <name type="scientific">Rhizocola hellebori</name>
    <dbReference type="NCBI Taxonomy" id="1392758"/>
    <lineage>
        <taxon>Bacteria</taxon>
        <taxon>Bacillati</taxon>
        <taxon>Actinomycetota</taxon>
        <taxon>Actinomycetes</taxon>
        <taxon>Micromonosporales</taxon>
        <taxon>Micromonosporaceae</taxon>
        <taxon>Rhizocola</taxon>
    </lineage>
</organism>
<evidence type="ECO:0000313" key="1">
    <source>
        <dbReference type="EMBL" id="GIH06856.1"/>
    </source>
</evidence>
<evidence type="ECO:0008006" key="3">
    <source>
        <dbReference type="Google" id="ProtNLM"/>
    </source>
</evidence>
<name>A0A8J3QAD3_9ACTN</name>
<dbReference type="EMBL" id="BONY01000031">
    <property type="protein sequence ID" value="GIH06856.1"/>
    <property type="molecule type" value="Genomic_DNA"/>
</dbReference>